<evidence type="ECO:0000313" key="3">
    <source>
        <dbReference type="Proteomes" id="UP000559626"/>
    </source>
</evidence>
<evidence type="ECO:0008006" key="4">
    <source>
        <dbReference type="Google" id="ProtNLM"/>
    </source>
</evidence>
<dbReference type="RefSeq" id="WP_169532496.1">
    <property type="nucleotide sequence ID" value="NZ_JABBGH010000003.1"/>
</dbReference>
<protein>
    <recommendedName>
        <fullName evidence="4">Lipoprotein</fullName>
    </recommendedName>
</protein>
<reference evidence="2 3" key="1">
    <citation type="submission" date="2020-04" db="EMBL/GenBank/DDBJ databases">
        <title>Hymenobacter polaris sp. nov., isolated from Arctic soil.</title>
        <authorList>
            <person name="Dahal R.H."/>
        </authorList>
    </citation>
    <scope>NUCLEOTIDE SEQUENCE [LARGE SCALE GENOMIC DNA]</scope>
    <source>
        <strain evidence="2 3">RP-2-7</strain>
    </source>
</reference>
<dbReference type="AlphaFoldDB" id="A0A7Y0FNV3"/>
<comment type="caution">
    <text evidence="2">The sequence shown here is derived from an EMBL/GenBank/DDBJ whole genome shotgun (WGS) entry which is preliminary data.</text>
</comment>
<feature type="region of interest" description="Disordered" evidence="1">
    <location>
        <begin position="26"/>
        <end position="60"/>
    </location>
</feature>
<keyword evidence="3" id="KW-1185">Reference proteome</keyword>
<dbReference type="PROSITE" id="PS51257">
    <property type="entry name" value="PROKAR_LIPOPROTEIN"/>
    <property type="match status" value="1"/>
</dbReference>
<dbReference type="EMBL" id="JABBGH010000003">
    <property type="protein sequence ID" value="NML67362.1"/>
    <property type="molecule type" value="Genomic_DNA"/>
</dbReference>
<dbReference type="Proteomes" id="UP000559626">
    <property type="component" value="Unassembled WGS sequence"/>
</dbReference>
<gene>
    <name evidence="2" type="ORF">HHL22_19340</name>
</gene>
<sequence length="60" mass="6843">MLTVLLRRVLPLLLLGTLGLSSCVTSYRRYPPPPPRGYYRHGYGRPLPPPPPPRPGPYRY</sequence>
<organism evidence="2 3">
    <name type="scientific">Hymenobacter polaris</name>
    <dbReference type="NCBI Taxonomy" id="2682546"/>
    <lineage>
        <taxon>Bacteria</taxon>
        <taxon>Pseudomonadati</taxon>
        <taxon>Bacteroidota</taxon>
        <taxon>Cytophagia</taxon>
        <taxon>Cytophagales</taxon>
        <taxon>Hymenobacteraceae</taxon>
        <taxon>Hymenobacter</taxon>
    </lineage>
</organism>
<feature type="compositionally biased region" description="Pro residues" evidence="1">
    <location>
        <begin position="46"/>
        <end position="60"/>
    </location>
</feature>
<name>A0A7Y0FNV3_9BACT</name>
<evidence type="ECO:0000256" key="1">
    <source>
        <dbReference type="SAM" id="MobiDB-lite"/>
    </source>
</evidence>
<proteinExistence type="predicted"/>
<evidence type="ECO:0000313" key="2">
    <source>
        <dbReference type="EMBL" id="NML67362.1"/>
    </source>
</evidence>
<accession>A0A7Y0FNV3</accession>